<reference evidence="1" key="1">
    <citation type="submission" date="2023-03" db="EMBL/GenBank/DDBJ databases">
        <title>Actinoallomurus iriomotensis NBRC 103681.</title>
        <authorList>
            <person name="Ichikawa N."/>
            <person name="Sato H."/>
            <person name="Tonouchi N."/>
        </authorList>
    </citation>
    <scope>NUCLEOTIDE SEQUENCE</scope>
    <source>
        <strain evidence="1">NBRC 103681</strain>
    </source>
</reference>
<name>A0A9W6RPA1_9ACTN</name>
<gene>
    <name evidence="1" type="ORF">Airi01_059340</name>
</gene>
<dbReference type="Proteomes" id="UP001165135">
    <property type="component" value="Unassembled WGS sequence"/>
</dbReference>
<comment type="caution">
    <text evidence="1">The sequence shown here is derived from an EMBL/GenBank/DDBJ whole genome shotgun (WGS) entry which is preliminary data.</text>
</comment>
<evidence type="ECO:0000313" key="1">
    <source>
        <dbReference type="EMBL" id="GLY77667.1"/>
    </source>
</evidence>
<sequence length="245" mass="26984">MLSDAQIKEFAERGYVLVPQVVPGDLLDEAARRIDEVAAADPPAEDERGPHFYFLETKDEPALIAPLTGSPAFGLAEDLAGRGTLDVPWQVQVALNIPPYSHRPGGPHIDAAHAEPEDGPIRGTFTLLAGILMTDQLTENAGNLWVWPGTHLTHAAYFREHGPRMFCAYPPIDLPEPEQITGRAGDLLLAHYLLGHNIGGNYESDQTRRALYFRLSNTDHASHRSAFLQDAWLDYEPIRSHPATA</sequence>
<dbReference type="GO" id="GO:0005506">
    <property type="term" value="F:iron ion binding"/>
    <property type="evidence" value="ECO:0007669"/>
    <property type="project" value="UniProtKB-ARBA"/>
</dbReference>
<evidence type="ECO:0008006" key="3">
    <source>
        <dbReference type="Google" id="ProtNLM"/>
    </source>
</evidence>
<dbReference type="GO" id="GO:0016706">
    <property type="term" value="F:2-oxoglutarate-dependent dioxygenase activity"/>
    <property type="evidence" value="ECO:0007669"/>
    <property type="project" value="UniProtKB-ARBA"/>
</dbReference>
<dbReference type="PANTHER" id="PTHR20883:SF48">
    <property type="entry name" value="ECTOINE DIOXYGENASE"/>
    <property type="match status" value="1"/>
</dbReference>
<accession>A0A9W6RPA1</accession>
<dbReference type="RefSeq" id="WP_285627523.1">
    <property type="nucleotide sequence ID" value="NZ_BSTJ01000007.1"/>
</dbReference>
<dbReference type="PANTHER" id="PTHR20883">
    <property type="entry name" value="PHYTANOYL-COA DIOXYGENASE DOMAIN CONTAINING 1"/>
    <property type="match status" value="1"/>
</dbReference>
<dbReference type="InterPro" id="IPR008775">
    <property type="entry name" value="Phytyl_CoA_dOase-like"/>
</dbReference>
<evidence type="ECO:0000313" key="2">
    <source>
        <dbReference type="Proteomes" id="UP001165135"/>
    </source>
</evidence>
<proteinExistence type="predicted"/>
<dbReference type="Pfam" id="PF05721">
    <property type="entry name" value="PhyH"/>
    <property type="match status" value="1"/>
</dbReference>
<dbReference type="Gene3D" id="2.60.120.620">
    <property type="entry name" value="q2cbj1_9rhob like domain"/>
    <property type="match status" value="1"/>
</dbReference>
<dbReference type="AlphaFoldDB" id="A0A9W6RPA1"/>
<protein>
    <recommendedName>
        <fullName evidence="3">Phytanoyl-CoA dioxygenase</fullName>
    </recommendedName>
</protein>
<organism evidence="1 2">
    <name type="scientific">Actinoallomurus iriomotensis</name>
    <dbReference type="NCBI Taxonomy" id="478107"/>
    <lineage>
        <taxon>Bacteria</taxon>
        <taxon>Bacillati</taxon>
        <taxon>Actinomycetota</taxon>
        <taxon>Actinomycetes</taxon>
        <taxon>Streptosporangiales</taxon>
        <taxon>Thermomonosporaceae</taxon>
        <taxon>Actinoallomurus</taxon>
    </lineage>
</organism>
<dbReference type="EMBL" id="BSTJ01000007">
    <property type="protein sequence ID" value="GLY77667.1"/>
    <property type="molecule type" value="Genomic_DNA"/>
</dbReference>
<dbReference type="SUPFAM" id="SSF51197">
    <property type="entry name" value="Clavaminate synthase-like"/>
    <property type="match status" value="1"/>
</dbReference>